<dbReference type="OrthoDB" id="8249012at2759"/>
<organism evidence="1 2">
    <name type="scientific">Plectosphaerella cucumerina</name>
    <dbReference type="NCBI Taxonomy" id="40658"/>
    <lineage>
        <taxon>Eukaryota</taxon>
        <taxon>Fungi</taxon>
        <taxon>Dikarya</taxon>
        <taxon>Ascomycota</taxon>
        <taxon>Pezizomycotina</taxon>
        <taxon>Sordariomycetes</taxon>
        <taxon>Hypocreomycetidae</taxon>
        <taxon>Glomerellales</taxon>
        <taxon>Plectosphaerellaceae</taxon>
        <taxon>Plectosphaerella</taxon>
    </lineage>
</organism>
<dbReference type="Proteomes" id="UP000813385">
    <property type="component" value="Unassembled WGS sequence"/>
</dbReference>
<dbReference type="InterPro" id="IPR010856">
    <property type="entry name" value="Gig2-like"/>
</dbReference>
<reference evidence="1" key="1">
    <citation type="journal article" date="2021" name="Nat. Commun.">
        <title>Genetic determinants of endophytism in the Arabidopsis root mycobiome.</title>
        <authorList>
            <person name="Mesny F."/>
            <person name="Miyauchi S."/>
            <person name="Thiergart T."/>
            <person name="Pickel B."/>
            <person name="Atanasova L."/>
            <person name="Karlsson M."/>
            <person name="Huettel B."/>
            <person name="Barry K.W."/>
            <person name="Haridas S."/>
            <person name="Chen C."/>
            <person name="Bauer D."/>
            <person name="Andreopoulos W."/>
            <person name="Pangilinan J."/>
            <person name="LaButti K."/>
            <person name="Riley R."/>
            <person name="Lipzen A."/>
            <person name="Clum A."/>
            <person name="Drula E."/>
            <person name="Henrissat B."/>
            <person name="Kohler A."/>
            <person name="Grigoriev I.V."/>
            <person name="Martin F.M."/>
            <person name="Hacquard S."/>
        </authorList>
    </citation>
    <scope>NUCLEOTIDE SEQUENCE</scope>
    <source>
        <strain evidence="1">MPI-CAGE-AT-0016</strain>
    </source>
</reference>
<dbReference type="InterPro" id="IPR027443">
    <property type="entry name" value="IPNS-like_sf"/>
</dbReference>
<dbReference type="Gene3D" id="2.60.120.330">
    <property type="entry name" value="B-lactam Antibiotic, Isopenicillin N Synthase, Chain"/>
    <property type="match status" value="1"/>
</dbReference>
<proteinExistence type="predicted"/>
<evidence type="ECO:0008006" key="3">
    <source>
        <dbReference type="Google" id="ProtNLM"/>
    </source>
</evidence>
<keyword evidence="2" id="KW-1185">Reference proteome</keyword>
<accession>A0A8K0X869</accession>
<comment type="caution">
    <text evidence="1">The sequence shown here is derived from an EMBL/GenBank/DDBJ whole genome shotgun (WGS) entry which is preliminary data.</text>
</comment>
<evidence type="ECO:0000313" key="2">
    <source>
        <dbReference type="Proteomes" id="UP000813385"/>
    </source>
</evidence>
<gene>
    <name evidence="1" type="ORF">B0T11DRAFT_337791</name>
</gene>
<dbReference type="PANTHER" id="PTHR30613:SF1">
    <property type="entry name" value="DUF1479 DOMAIN PROTEIN (AFU_ORTHOLOGUE AFUA_5G09280)"/>
    <property type="match status" value="1"/>
</dbReference>
<dbReference type="EMBL" id="JAGPXD010000002">
    <property type="protein sequence ID" value="KAH7368686.1"/>
    <property type="molecule type" value="Genomic_DNA"/>
</dbReference>
<dbReference type="SUPFAM" id="SSF51197">
    <property type="entry name" value="Clavaminate synthase-like"/>
    <property type="match status" value="1"/>
</dbReference>
<protein>
    <recommendedName>
        <fullName evidence="3">DUF1479-domain-containing protein</fullName>
    </recommendedName>
</protein>
<dbReference type="PANTHER" id="PTHR30613">
    <property type="entry name" value="UNCHARACTERIZED PROTEIN YBIU-RELATED"/>
    <property type="match status" value="1"/>
</dbReference>
<evidence type="ECO:0000313" key="1">
    <source>
        <dbReference type="EMBL" id="KAH7368686.1"/>
    </source>
</evidence>
<dbReference type="Pfam" id="PF07350">
    <property type="entry name" value="Gig2-like"/>
    <property type="match status" value="1"/>
</dbReference>
<name>A0A8K0X869_9PEZI</name>
<sequence>MPTQTRAWPAWPEFTSQGTEDIKDADFINIKKAIIDEFGVDALWKSWLKVCHSLERVTDEISAKGNRIVPIFDTEEILSQGGFTDAQREDVKQVGAFVFRATIPAEETRRLYAELKEYVAVNKASINGWPVASPSMLVLYDSPVQNKIRAHPNHLKLQRLLNELWHDETNRTSPEPLIYHDGVRDRAPGQPFLGLGPHIDAGSLCRWADAGYRKVYDKIFTGSPEEHDCYDLGTRKDANQELFPGSAHSTVFRAFQGWTALTPTAPREGTILVYPNVREVMAYMLLRPFFTPPADQSEIMDAAKWTLDDKTGWFPGTTKPDSQRLSRASHPHLRLEECLVHMPKINPGDSVWWHSDLCHAVDTEHLGKNNASVVFIAACPSTPANKAYIKRQLESTLAGKPSPDYSADCHVDETKFRGYVGLSGFTGEARRAFGFDLLDTVE</sequence>
<dbReference type="AlphaFoldDB" id="A0A8K0X869"/>